<dbReference type="Gene3D" id="2.40.10.120">
    <property type="match status" value="1"/>
</dbReference>
<gene>
    <name evidence="4" type="primary">degP_2</name>
    <name evidence="4" type="ORF">Q31a_50450</name>
</gene>
<keyword evidence="1 4" id="KW-0645">Protease</keyword>
<dbReference type="InterPro" id="IPR036034">
    <property type="entry name" value="PDZ_sf"/>
</dbReference>
<evidence type="ECO:0000259" key="3">
    <source>
        <dbReference type="PROSITE" id="PS50106"/>
    </source>
</evidence>
<dbReference type="Gene3D" id="2.30.42.10">
    <property type="match status" value="1"/>
</dbReference>
<dbReference type="Pfam" id="PF13180">
    <property type="entry name" value="PDZ_2"/>
    <property type="match status" value="1"/>
</dbReference>
<reference evidence="4 5" key="1">
    <citation type="submission" date="2019-02" db="EMBL/GenBank/DDBJ databases">
        <title>Deep-cultivation of Planctomycetes and their phenomic and genomic characterization uncovers novel biology.</title>
        <authorList>
            <person name="Wiegand S."/>
            <person name="Jogler M."/>
            <person name="Boedeker C."/>
            <person name="Pinto D."/>
            <person name="Vollmers J."/>
            <person name="Rivas-Marin E."/>
            <person name="Kohn T."/>
            <person name="Peeters S.H."/>
            <person name="Heuer A."/>
            <person name="Rast P."/>
            <person name="Oberbeckmann S."/>
            <person name="Bunk B."/>
            <person name="Jeske O."/>
            <person name="Meyerdierks A."/>
            <person name="Storesund J.E."/>
            <person name="Kallscheuer N."/>
            <person name="Luecker S."/>
            <person name="Lage O.M."/>
            <person name="Pohl T."/>
            <person name="Merkel B.J."/>
            <person name="Hornburger P."/>
            <person name="Mueller R.-W."/>
            <person name="Bruemmer F."/>
            <person name="Labrenz M."/>
            <person name="Spormann A.M."/>
            <person name="Op den Camp H."/>
            <person name="Overmann J."/>
            <person name="Amann R."/>
            <person name="Jetten M.S.M."/>
            <person name="Mascher T."/>
            <person name="Medema M.H."/>
            <person name="Devos D.P."/>
            <person name="Kaster A.-K."/>
            <person name="Ovreas L."/>
            <person name="Rohde M."/>
            <person name="Galperin M.Y."/>
            <person name="Jogler C."/>
        </authorList>
    </citation>
    <scope>NUCLEOTIDE SEQUENCE [LARGE SCALE GENOMIC DNA]</scope>
    <source>
        <strain evidence="4 5">Q31a</strain>
    </source>
</reference>
<keyword evidence="5" id="KW-1185">Reference proteome</keyword>
<dbReference type="GO" id="GO:0006508">
    <property type="term" value="P:proteolysis"/>
    <property type="evidence" value="ECO:0007669"/>
    <property type="project" value="UniProtKB-KW"/>
</dbReference>
<dbReference type="AlphaFoldDB" id="A0A518GDP1"/>
<feature type="domain" description="PDZ" evidence="3">
    <location>
        <begin position="279"/>
        <end position="352"/>
    </location>
</feature>
<dbReference type="OrthoDB" id="264239at2"/>
<dbReference type="GO" id="GO:0004252">
    <property type="term" value="F:serine-type endopeptidase activity"/>
    <property type="evidence" value="ECO:0007669"/>
    <property type="project" value="InterPro"/>
</dbReference>
<dbReference type="EMBL" id="CP036298">
    <property type="protein sequence ID" value="QDV26668.1"/>
    <property type="molecule type" value="Genomic_DNA"/>
</dbReference>
<protein>
    <submittedName>
        <fullName evidence="4">Periplasmic serine endoprotease DegP</fullName>
        <ecNumber evidence="4">3.4.21.107</ecNumber>
    </submittedName>
</protein>
<dbReference type="SUPFAM" id="SSF50156">
    <property type="entry name" value="PDZ domain-like"/>
    <property type="match status" value="1"/>
</dbReference>
<dbReference type="RefSeq" id="WP_145082931.1">
    <property type="nucleotide sequence ID" value="NZ_CP036298.1"/>
</dbReference>
<dbReference type="Proteomes" id="UP000318017">
    <property type="component" value="Chromosome"/>
</dbReference>
<evidence type="ECO:0000256" key="2">
    <source>
        <dbReference type="ARBA" id="ARBA00022801"/>
    </source>
</evidence>
<name>A0A518GDP1_9BACT</name>
<dbReference type="PRINTS" id="PR00834">
    <property type="entry name" value="PROTEASES2C"/>
</dbReference>
<evidence type="ECO:0000313" key="4">
    <source>
        <dbReference type="EMBL" id="QDV26668.1"/>
    </source>
</evidence>
<dbReference type="InterPro" id="IPR009003">
    <property type="entry name" value="Peptidase_S1_PA"/>
</dbReference>
<evidence type="ECO:0000256" key="1">
    <source>
        <dbReference type="ARBA" id="ARBA00022670"/>
    </source>
</evidence>
<evidence type="ECO:0000313" key="5">
    <source>
        <dbReference type="Proteomes" id="UP000318017"/>
    </source>
</evidence>
<keyword evidence="2 4" id="KW-0378">Hydrolase</keyword>
<dbReference type="EC" id="3.4.21.107" evidence="4"/>
<proteinExistence type="predicted"/>
<dbReference type="KEGG" id="ahel:Q31a_50450"/>
<sequence length="362" mass="38743">MNIPSRLRSRADDSILFRKPQQPGLWLGCCSVLWLAIAPVAPLRGDEPQQLGSVNEVAVSAELKTVKLYGAGGFRGLDAYQSGMLVSAEGHILTVWSTVLDVEKVVAIASDGSRFEAEVQGIDPNLEIAILATGQPTQHYFDLNQATEPQIGDRVLALSNLFGIATGSEMSSIQKGVIMARTELNARRGSFPSVYQGPVAIIDAMTNNPGAAGGALITFQGQLVGMLGKELRDSEANIWLNYAIPIAQLRASVQDLIAGKAIARTNATRSPSDRPVDLGKLGVVMVPNVLAKTPAYVDMIHPDSPAAHGGLQNDDLILFVNSIRVVSQSALNSELKYLDRGDEISLLVQRGSELKEIILTPQ</sequence>
<dbReference type="SMART" id="SM00228">
    <property type="entry name" value="PDZ"/>
    <property type="match status" value="1"/>
</dbReference>
<dbReference type="InterPro" id="IPR001478">
    <property type="entry name" value="PDZ"/>
</dbReference>
<dbReference type="PANTHER" id="PTHR43343">
    <property type="entry name" value="PEPTIDASE S12"/>
    <property type="match status" value="1"/>
</dbReference>
<organism evidence="4 5">
    <name type="scientific">Aureliella helgolandensis</name>
    <dbReference type="NCBI Taxonomy" id="2527968"/>
    <lineage>
        <taxon>Bacteria</taxon>
        <taxon>Pseudomonadati</taxon>
        <taxon>Planctomycetota</taxon>
        <taxon>Planctomycetia</taxon>
        <taxon>Pirellulales</taxon>
        <taxon>Pirellulaceae</taxon>
        <taxon>Aureliella</taxon>
    </lineage>
</organism>
<dbReference type="SUPFAM" id="SSF50494">
    <property type="entry name" value="Trypsin-like serine proteases"/>
    <property type="match status" value="1"/>
</dbReference>
<dbReference type="PROSITE" id="PS50106">
    <property type="entry name" value="PDZ"/>
    <property type="match status" value="1"/>
</dbReference>
<dbReference type="InterPro" id="IPR051201">
    <property type="entry name" value="Chloro_Bact_Ser_Proteases"/>
</dbReference>
<dbReference type="InterPro" id="IPR001940">
    <property type="entry name" value="Peptidase_S1C"/>
</dbReference>
<dbReference type="PANTHER" id="PTHR43343:SF3">
    <property type="entry name" value="PROTEASE DO-LIKE 8, CHLOROPLASTIC"/>
    <property type="match status" value="1"/>
</dbReference>
<dbReference type="Pfam" id="PF13365">
    <property type="entry name" value="Trypsin_2"/>
    <property type="match status" value="1"/>
</dbReference>
<accession>A0A518GDP1</accession>